<dbReference type="Proteomes" id="UP001620339">
    <property type="component" value="Unassembled WGS sequence"/>
</dbReference>
<reference evidence="10 11" key="1">
    <citation type="submission" date="2020-10" db="EMBL/GenBank/DDBJ databases">
        <title>Phylogeny of dyella-like bacteria.</title>
        <authorList>
            <person name="Fu J."/>
        </authorList>
    </citation>
    <scope>NUCLEOTIDE SEQUENCE [LARGE SCALE GENOMIC DNA]</scope>
    <source>
        <strain evidence="10 11">KACC 19113</strain>
    </source>
</reference>
<comment type="cofactor">
    <cofactor evidence="9">
        <name>pyruvate</name>
        <dbReference type="ChEBI" id="CHEBI:15361"/>
    </cofactor>
    <text evidence="9">Binds 1 pyruvoyl group covalently per subunit.</text>
</comment>
<name>A0ABW8J402_9GAMM</name>
<keyword evidence="8 9" id="KW-0670">Pyruvate</keyword>
<comment type="PTM">
    <text evidence="9">Is synthesized initially as an inactive proenzyme, which is activated by self-cleavage at a specific serine bond to produce a beta-subunit with a hydroxyl group at its C-terminus and an alpha-subunit with a pyruvoyl group at its N-terminus.</text>
</comment>
<accession>A0ABW8J402</accession>
<dbReference type="EC" id="4.1.1.11" evidence="9"/>
<evidence type="ECO:0000256" key="3">
    <source>
        <dbReference type="ARBA" id="ARBA00022793"/>
    </source>
</evidence>
<dbReference type="PIRSF" id="PIRSF006246">
    <property type="entry name" value="Asp_decarbox"/>
    <property type="match status" value="1"/>
</dbReference>
<comment type="caution">
    <text evidence="10">The sequence shown here is derived from an EMBL/GenBank/DDBJ whole genome shotgun (WGS) entry which is preliminary data.</text>
</comment>
<keyword evidence="1 9" id="KW-0963">Cytoplasm</keyword>
<keyword evidence="6 9" id="KW-0456">Lyase</keyword>
<dbReference type="Gene3D" id="2.40.40.20">
    <property type="match status" value="1"/>
</dbReference>
<feature type="chain" id="PRO_5044898668" description="Aspartate 1-decarboxylase beta chain" evidence="9">
    <location>
        <begin position="1"/>
        <end position="24"/>
    </location>
</feature>
<dbReference type="Pfam" id="PF02261">
    <property type="entry name" value="Asp_decarbox"/>
    <property type="match status" value="1"/>
</dbReference>
<comment type="function">
    <text evidence="9">Catalyzes the pyruvoyl-dependent decarboxylation of aspartate to produce beta-alanine.</text>
</comment>
<keyword evidence="7 9" id="KW-0704">Schiff base</keyword>
<feature type="active site" description="Schiff-base intermediate with substrate; via pyruvic acid" evidence="9">
    <location>
        <position position="25"/>
    </location>
</feature>
<evidence type="ECO:0000256" key="9">
    <source>
        <dbReference type="HAMAP-Rule" id="MF_00446"/>
    </source>
</evidence>
<dbReference type="RefSeq" id="WP_192154483.1">
    <property type="nucleotide sequence ID" value="NZ_JADIKK010000008.1"/>
</dbReference>
<evidence type="ECO:0000256" key="8">
    <source>
        <dbReference type="ARBA" id="ARBA00023317"/>
    </source>
</evidence>
<keyword evidence="4 9" id="KW-0068">Autocatalytic cleavage</keyword>
<evidence type="ECO:0000313" key="10">
    <source>
        <dbReference type="EMBL" id="MFK2877011.1"/>
    </source>
</evidence>
<evidence type="ECO:0000256" key="5">
    <source>
        <dbReference type="ARBA" id="ARBA00023145"/>
    </source>
</evidence>
<comment type="catalytic activity">
    <reaction evidence="9">
        <text>L-aspartate + H(+) = beta-alanine + CO2</text>
        <dbReference type="Rhea" id="RHEA:19497"/>
        <dbReference type="ChEBI" id="CHEBI:15378"/>
        <dbReference type="ChEBI" id="CHEBI:16526"/>
        <dbReference type="ChEBI" id="CHEBI:29991"/>
        <dbReference type="ChEBI" id="CHEBI:57966"/>
        <dbReference type="EC" id="4.1.1.11"/>
    </reaction>
</comment>
<organism evidence="10 11">
    <name type="scientific">Rhodanobacter hydrolyticus</name>
    <dbReference type="NCBI Taxonomy" id="2250595"/>
    <lineage>
        <taxon>Bacteria</taxon>
        <taxon>Pseudomonadati</taxon>
        <taxon>Pseudomonadota</taxon>
        <taxon>Gammaproteobacteria</taxon>
        <taxon>Lysobacterales</taxon>
        <taxon>Rhodanobacteraceae</taxon>
        <taxon>Rhodanobacter</taxon>
    </lineage>
</organism>
<dbReference type="SUPFAM" id="SSF50692">
    <property type="entry name" value="ADC-like"/>
    <property type="match status" value="1"/>
</dbReference>
<comment type="similarity">
    <text evidence="9">Belongs to the PanD family.</text>
</comment>
<gene>
    <name evidence="9" type="primary">panD</name>
    <name evidence="10" type="ORF">ISP25_08030</name>
</gene>
<proteinExistence type="inferred from homology"/>
<dbReference type="InterPro" id="IPR009010">
    <property type="entry name" value="Asp_de-COase-like_dom_sf"/>
</dbReference>
<feature type="chain" id="PRO_5044898667" description="Aspartate 1-decarboxylase alpha chain" evidence="9">
    <location>
        <begin position="25"/>
        <end position="128"/>
    </location>
</feature>
<dbReference type="PANTHER" id="PTHR21012:SF0">
    <property type="entry name" value="ASPARTATE 1-DECARBOXYLASE"/>
    <property type="match status" value="1"/>
</dbReference>
<dbReference type="CDD" id="cd06919">
    <property type="entry name" value="Asp_decarbox"/>
    <property type="match status" value="1"/>
</dbReference>
<evidence type="ECO:0000256" key="6">
    <source>
        <dbReference type="ARBA" id="ARBA00023239"/>
    </source>
</evidence>
<dbReference type="GO" id="GO:0004068">
    <property type="term" value="F:aspartate 1-decarboxylase activity"/>
    <property type="evidence" value="ECO:0007669"/>
    <property type="project" value="UniProtKB-EC"/>
</dbReference>
<keyword evidence="5 9" id="KW-0865">Zymogen</keyword>
<comment type="pathway">
    <text evidence="9">Cofactor biosynthesis; (R)-pantothenate biosynthesis; beta-alanine from L-aspartate: step 1/1.</text>
</comment>
<feature type="binding site" evidence="9">
    <location>
        <position position="57"/>
    </location>
    <ligand>
        <name>substrate</name>
    </ligand>
</feature>
<feature type="binding site" evidence="9">
    <location>
        <begin position="73"/>
        <end position="75"/>
    </location>
    <ligand>
        <name>substrate</name>
    </ligand>
</feature>
<dbReference type="HAMAP" id="MF_00446">
    <property type="entry name" value="PanD"/>
    <property type="match status" value="1"/>
</dbReference>
<evidence type="ECO:0000313" key="11">
    <source>
        <dbReference type="Proteomes" id="UP001620339"/>
    </source>
</evidence>
<feature type="active site" description="Proton donor" evidence="9">
    <location>
        <position position="58"/>
    </location>
</feature>
<dbReference type="EMBL" id="JADIKK010000008">
    <property type="protein sequence ID" value="MFK2877011.1"/>
    <property type="molecule type" value="Genomic_DNA"/>
</dbReference>
<sequence>MHLNMFKAKIHRATVSHAELHYEGSIAIDGNLLDAAGIREYEQIHAWDIDNGQRFVTYALRAEEGSGIISVNGSAARSVQVGDLIIIAAFAQIDEKELAQFQPTCVYVDEKNRITHTNRSIPKQMAAA</sequence>
<dbReference type="NCBIfam" id="TIGR00223">
    <property type="entry name" value="panD"/>
    <property type="match status" value="1"/>
</dbReference>
<dbReference type="PANTHER" id="PTHR21012">
    <property type="entry name" value="ASPARTATE 1-DECARBOXYLASE"/>
    <property type="match status" value="1"/>
</dbReference>
<comment type="subcellular location">
    <subcellularLocation>
        <location evidence="9">Cytoplasm</location>
    </subcellularLocation>
</comment>
<keyword evidence="11" id="KW-1185">Reference proteome</keyword>
<comment type="subunit">
    <text evidence="9">Heterooctamer of four alpha and four beta subunits.</text>
</comment>
<evidence type="ECO:0000256" key="7">
    <source>
        <dbReference type="ARBA" id="ARBA00023270"/>
    </source>
</evidence>
<protein>
    <recommendedName>
        <fullName evidence="9">Aspartate 1-decarboxylase</fullName>
        <ecNumber evidence="9">4.1.1.11</ecNumber>
    </recommendedName>
    <alternativeName>
        <fullName evidence="9">Aspartate alpha-decarboxylase</fullName>
    </alternativeName>
    <component>
        <recommendedName>
            <fullName evidence="9">Aspartate 1-decarboxylase beta chain</fullName>
        </recommendedName>
    </component>
    <component>
        <recommendedName>
            <fullName evidence="9">Aspartate 1-decarboxylase alpha chain</fullName>
        </recommendedName>
    </component>
</protein>
<evidence type="ECO:0000256" key="1">
    <source>
        <dbReference type="ARBA" id="ARBA00022490"/>
    </source>
</evidence>
<feature type="modified residue" description="Pyruvic acid (Ser)" evidence="9">
    <location>
        <position position="25"/>
    </location>
</feature>
<evidence type="ECO:0000256" key="2">
    <source>
        <dbReference type="ARBA" id="ARBA00022655"/>
    </source>
</evidence>
<keyword evidence="3 9" id="KW-0210">Decarboxylase</keyword>
<dbReference type="InterPro" id="IPR003190">
    <property type="entry name" value="Asp_decarbox"/>
</dbReference>
<keyword evidence="2 9" id="KW-0566">Pantothenate biosynthesis</keyword>
<evidence type="ECO:0000256" key="4">
    <source>
        <dbReference type="ARBA" id="ARBA00022813"/>
    </source>
</evidence>